<evidence type="ECO:0000313" key="2">
    <source>
        <dbReference type="EMBL" id="GFB33153.1"/>
    </source>
</evidence>
<organism evidence="2">
    <name type="scientific">Tanacetum cinerariifolium</name>
    <name type="common">Dalmatian daisy</name>
    <name type="synonym">Chrysanthemum cinerariifolium</name>
    <dbReference type="NCBI Taxonomy" id="118510"/>
    <lineage>
        <taxon>Eukaryota</taxon>
        <taxon>Viridiplantae</taxon>
        <taxon>Streptophyta</taxon>
        <taxon>Embryophyta</taxon>
        <taxon>Tracheophyta</taxon>
        <taxon>Spermatophyta</taxon>
        <taxon>Magnoliopsida</taxon>
        <taxon>eudicotyledons</taxon>
        <taxon>Gunneridae</taxon>
        <taxon>Pentapetalae</taxon>
        <taxon>asterids</taxon>
        <taxon>campanulids</taxon>
        <taxon>Asterales</taxon>
        <taxon>Asteraceae</taxon>
        <taxon>Asteroideae</taxon>
        <taxon>Anthemideae</taxon>
        <taxon>Anthemidinae</taxon>
        <taxon>Tanacetum</taxon>
    </lineage>
</organism>
<sequence>MVKSSSSSENEPCCFKSCKKNTKSLNSKITDLTSKLYDSKNMMLHYKAGLSQVEGRLVEFKNQEIKFCEKIRVLEFNFEGKTNRIKYLTKELDNLKNEKEGLESKLTGFKSATKDLDHLIGSQRSDKIKEGLGYSVVPPPPAQVYSLPKKDMSWT</sequence>
<name>A0A699LFC2_TANCI</name>
<keyword evidence="1" id="KW-0175">Coiled coil</keyword>
<gene>
    <name evidence="2" type="ORF">Tci_705124</name>
</gene>
<reference evidence="2" key="1">
    <citation type="journal article" date="2019" name="Sci. Rep.">
        <title>Draft genome of Tanacetum cinerariifolium, the natural source of mosquito coil.</title>
        <authorList>
            <person name="Yamashiro T."/>
            <person name="Shiraishi A."/>
            <person name="Satake H."/>
            <person name="Nakayama K."/>
        </authorList>
    </citation>
    <scope>NUCLEOTIDE SEQUENCE</scope>
</reference>
<dbReference type="EMBL" id="BKCJ010603839">
    <property type="protein sequence ID" value="GFB33153.1"/>
    <property type="molecule type" value="Genomic_DNA"/>
</dbReference>
<protein>
    <submittedName>
        <fullName evidence="2">Uncharacterized protein</fullName>
    </submittedName>
</protein>
<feature type="coiled-coil region" evidence="1">
    <location>
        <begin position="78"/>
        <end position="112"/>
    </location>
</feature>
<dbReference type="AlphaFoldDB" id="A0A699LFC2"/>
<evidence type="ECO:0000256" key="1">
    <source>
        <dbReference type="SAM" id="Coils"/>
    </source>
</evidence>
<comment type="caution">
    <text evidence="2">The sequence shown here is derived from an EMBL/GenBank/DDBJ whole genome shotgun (WGS) entry which is preliminary data.</text>
</comment>
<proteinExistence type="predicted"/>
<accession>A0A699LFC2</accession>